<dbReference type="Proteomes" id="UP000183809">
    <property type="component" value="Unassembled WGS sequence"/>
</dbReference>
<evidence type="ECO:0000313" key="3">
    <source>
        <dbReference type="Proteomes" id="UP000183809"/>
    </source>
</evidence>
<accession>A0A1J9R0Q4</accession>
<organism evidence="2 3">
    <name type="scientific">Diplodia corticola</name>
    <dbReference type="NCBI Taxonomy" id="236234"/>
    <lineage>
        <taxon>Eukaryota</taxon>
        <taxon>Fungi</taxon>
        <taxon>Dikarya</taxon>
        <taxon>Ascomycota</taxon>
        <taxon>Pezizomycotina</taxon>
        <taxon>Dothideomycetes</taxon>
        <taxon>Dothideomycetes incertae sedis</taxon>
        <taxon>Botryosphaeriales</taxon>
        <taxon>Botryosphaeriaceae</taxon>
        <taxon>Diplodia</taxon>
    </lineage>
</organism>
<proteinExistence type="predicted"/>
<reference evidence="2 3" key="1">
    <citation type="submission" date="2016-10" db="EMBL/GenBank/DDBJ databases">
        <title>Proteomics and genomics reveal pathogen-plant mechanisms compatible with a hemibiotrophic lifestyle of Diplodia corticola.</title>
        <authorList>
            <person name="Fernandes I."/>
            <person name="De Jonge R."/>
            <person name="Van De Peer Y."/>
            <person name="Devreese B."/>
            <person name="Alves A."/>
            <person name="Esteves A.C."/>
        </authorList>
    </citation>
    <scope>NUCLEOTIDE SEQUENCE [LARGE SCALE GENOMIC DNA]</scope>
    <source>
        <strain evidence="2 3">CBS 112549</strain>
    </source>
</reference>
<dbReference type="AlphaFoldDB" id="A0A1J9R0Q4"/>
<sequence length="485" mass="54875">MEAQQTEIQPSDIAGSVAAPLLHDEISTRHSKSTNRFWTIANVLALVCVLASVALPIILFAPVSGRIKALYGICRPDGAFDYFLTDPQYYSRGFRYYFVSFINLFSHTNMVAITIVFGKYSFAQAKSIDLAWDIGVGRIGQMVLAYVSYLVITRTMLHAMETTAIPYHLFVDLSFLDPSSMATLWSIVTVTPKSQLWKAWKGPLLVVAYIIAYLTAFPTIVSAMTGYITTFSARVEFGDASVDYESDEILPVQLKIGNCSIFNQSNGCNIYYLPGSTPKNGFWEIIETGETFDDTIFYELESAYNCQLDPNYSRSCGTLNISDSILKIDPLDSLNITYLPGIWAYNGEMYNGEYIEKHGHCQPEKEYQWGFSFQLLFIFSILNLIWAVSLWYLWLSARGDYNVQTRYGKYRAAVDLVGVAKEALGNRVEEMSNAEIEKELKWRSTGIVRSDTGTQRLIHWDWARFYRKSKDQVVAARALVNTPRA</sequence>
<name>A0A1J9R0Q4_9PEZI</name>
<feature type="transmembrane region" description="Helical" evidence="1">
    <location>
        <begin position="206"/>
        <end position="228"/>
    </location>
</feature>
<dbReference type="STRING" id="236234.A0A1J9R0Q4"/>
<feature type="transmembrane region" description="Helical" evidence="1">
    <location>
        <begin position="96"/>
        <end position="118"/>
    </location>
</feature>
<evidence type="ECO:0000313" key="2">
    <source>
        <dbReference type="EMBL" id="OJD34185.1"/>
    </source>
</evidence>
<dbReference type="RefSeq" id="XP_020130445.1">
    <property type="nucleotide sequence ID" value="XM_020273283.1"/>
</dbReference>
<dbReference type="GeneID" id="31013543"/>
<keyword evidence="3" id="KW-1185">Reference proteome</keyword>
<comment type="caution">
    <text evidence="2">The sequence shown here is derived from an EMBL/GenBank/DDBJ whole genome shotgun (WGS) entry which is preliminary data.</text>
</comment>
<gene>
    <name evidence="2" type="ORF">BKCO1_2500035</name>
</gene>
<keyword evidence="1" id="KW-0812">Transmembrane</keyword>
<keyword evidence="1" id="KW-0472">Membrane</keyword>
<dbReference type="OrthoDB" id="3903561at2759"/>
<dbReference type="EMBL" id="MNUE01000025">
    <property type="protein sequence ID" value="OJD34185.1"/>
    <property type="molecule type" value="Genomic_DNA"/>
</dbReference>
<protein>
    <submittedName>
        <fullName evidence="2">Uncharacterized protein</fullName>
    </submittedName>
</protein>
<feature type="transmembrane region" description="Helical" evidence="1">
    <location>
        <begin position="37"/>
        <end position="61"/>
    </location>
</feature>
<evidence type="ECO:0000256" key="1">
    <source>
        <dbReference type="SAM" id="Phobius"/>
    </source>
</evidence>
<feature type="transmembrane region" description="Helical" evidence="1">
    <location>
        <begin position="375"/>
        <end position="394"/>
    </location>
</feature>
<keyword evidence="1" id="KW-1133">Transmembrane helix</keyword>